<dbReference type="InterPro" id="IPR039417">
    <property type="entry name" value="Peptidase_C1A_papain-like"/>
</dbReference>
<name>A0A8R1E2W6_CAEJA</name>
<dbReference type="EnsemblMetazoa" id="CJA17539.1">
    <property type="protein sequence ID" value="CJA17539.1"/>
    <property type="gene ID" value="WBGene00136743"/>
</dbReference>
<dbReference type="SMART" id="SM00645">
    <property type="entry name" value="Pept_C1"/>
    <property type="match status" value="1"/>
</dbReference>
<keyword evidence="5" id="KW-0865">Zymogen</keyword>
<evidence type="ECO:0000256" key="7">
    <source>
        <dbReference type="SAM" id="Phobius"/>
    </source>
</evidence>
<evidence type="ECO:0000259" key="8">
    <source>
        <dbReference type="SMART" id="SM00645"/>
    </source>
</evidence>
<keyword evidence="7" id="KW-0472">Membrane</keyword>
<protein>
    <submittedName>
        <fullName evidence="10">Uncharacterized protein</fullName>
    </submittedName>
</protein>
<keyword evidence="7" id="KW-0812">Transmembrane</keyword>
<reference evidence="10" key="2">
    <citation type="submission" date="2022-06" db="UniProtKB">
        <authorList>
            <consortium name="EnsemblMetazoa"/>
        </authorList>
    </citation>
    <scope>IDENTIFICATION</scope>
    <source>
        <strain evidence="10">DF5081</strain>
    </source>
</reference>
<evidence type="ECO:0000313" key="11">
    <source>
        <dbReference type="Proteomes" id="UP000005237"/>
    </source>
</evidence>
<feature type="domain" description="Peptidase C1A papain C-terminal" evidence="8">
    <location>
        <begin position="187"/>
        <end position="400"/>
    </location>
</feature>
<dbReference type="FunFam" id="3.90.70.10:FF:000103">
    <property type="entry name" value="Hypothetical LOC496748"/>
    <property type="match status" value="1"/>
</dbReference>
<dbReference type="PANTHER" id="PTHR12411">
    <property type="entry name" value="CYSTEINE PROTEASE FAMILY C1-RELATED"/>
    <property type="match status" value="1"/>
</dbReference>
<dbReference type="Pfam" id="PF00112">
    <property type="entry name" value="Peptidase_C1"/>
    <property type="match status" value="1"/>
</dbReference>
<dbReference type="Proteomes" id="UP000005237">
    <property type="component" value="Unassembled WGS sequence"/>
</dbReference>
<dbReference type="SMART" id="SM00848">
    <property type="entry name" value="Inhibitor_I29"/>
    <property type="match status" value="1"/>
</dbReference>
<keyword evidence="4" id="KW-0788">Thiol protease</keyword>
<feature type="domain" description="Cathepsin propeptide inhibitor" evidence="9">
    <location>
        <begin position="101"/>
        <end position="157"/>
    </location>
</feature>
<organism evidence="10 11">
    <name type="scientific">Caenorhabditis japonica</name>
    <dbReference type="NCBI Taxonomy" id="281687"/>
    <lineage>
        <taxon>Eukaryota</taxon>
        <taxon>Metazoa</taxon>
        <taxon>Ecdysozoa</taxon>
        <taxon>Nematoda</taxon>
        <taxon>Chromadorea</taxon>
        <taxon>Rhabditida</taxon>
        <taxon>Rhabditina</taxon>
        <taxon>Rhabditomorpha</taxon>
        <taxon>Rhabditoidea</taxon>
        <taxon>Rhabditidae</taxon>
        <taxon>Peloderinae</taxon>
        <taxon>Caenorhabditis</taxon>
    </lineage>
</organism>
<feature type="transmembrane region" description="Helical" evidence="7">
    <location>
        <begin position="62"/>
        <end position="85"/>
    </location>
</feature>
<sequence length="402" mass="45879">MVSAKVGLSDGDKKVPCKNFNLDMNLDNAEMMLQMPSTEEQAKQIVNNRKYPTGYNPLCPSIFIIKFLSALLIITMISLMVFFVCKRYENSQKIIQFEQVYNDFILKYDRKYPTIEEFEYRFAIFVKNIKEMEEEEKRHPGLDLDVNEFTDWTDEELRKMILDRENEKLDFAPPPYNKQYLENGVKRPASIDYRDQGKLTPVKNQGQCGSCWAFATVASVEAQYAIKKGKLVALSEQELVDCDNRNNGCNGGYRPYAMRFVKENGLETEKDYPYEAKKHDQCSLIQNYTKIFIDGSRMLSSNEEDVADWVGTKGPVTFGMQVVKAMYSYRSGIFKPTEEDCAEKSMGSHALTIVGYGDEGHGAYWIVKNSWGTSWGANGYFRLARGVNSCGMANTVVAPIIN</sequence>
<evidence type="ECO:0000256" key="5">
    <source>
        <dbReference type="ARBA" id="ARBA00023145"/>
    </source>
</evidence>
<evidence type="ECO:0000313" key="10">
    <source>
        <dbReference type="EnsemblMetazoa" id="CJA17539.1"/>
    </source>
</evidence>
<accession>A0A8R1E2W6</accession>
<keyword evidence="7" id="KW-1133">Transmembrane helix</keyword>
<dbReference type="InterPro" id="IPR000668">
    <property type="entry name" value="Peptidase_C1A_C"/>
</dbReference>
<dbReference type="InterPro" id="IPR013201">
    <property type="entry name" value="Prot_inhib_I29"/>
</dbReference>
<proteinExistence type="inferred from homology"/>
<keyword evidence="2" id="KW-0645">Protease</keyword>
<dbReference type="PROSITE" id="PS00139">
    <property type="entry name" value="THIOL_PROTEASE_CYS"/>
    <property type="match status" value="1"/>
</dbReference>
<evidence type="ECO:0000256" key="4">
    <source>
        <dbReference type="ARBA" id="ARBA00022807"/>
    </source>
</evidence>
<dbReference type="AlphaFoldDB" id="A0A8R1E2W6"/>
<evidence type="ECO:0000256" key="1">
    <source>
        <dbReference type="ARBA" id="ARBA00008455"/>
    </source>
</evidence>
<comment type="similarity">
    <text evidence="1">Belongs to the peptidase C1 family.</text>
</comment>
<dbReference type="GO" id="GO:0006508">
    <property type="term" value="P:proteolysis"/>
    <property type="evidence" value="ECO:0007669"/>
    <property type="project" value="UniProtKB-KW"/>
</dbReference>
<dbReference type="SUPFAM" id="SSF54001">
    <property type="entry name" value="Cysteine proteinases"/>
    <property type="match status" value="1"/>
</dbReference>
<evidence type="ECO:0000256" key="6">
    <source>
        <dbReference type="ARBA" id="ARBA00023157"/>
    </source>
</evidence>
<dbReference type="PRINTS" id="PR00705">
    <property type="entry name" value="PAPAIN"/>
</dbReference>
<evidence type="ECO:0000256" key="3">
    <source>
        <dbReference type="ARBA" id="ARBA00022801"/>
    </source>
</evidence>
<dbReference type="OMA" id="ALKHDQC"/>
<evidence type="ECO:0000256" key="2">
    <source>
        <dbReference type="ARBA" id="ARBA00022670"/>
    </source>
</evidence>
<keyword evidence="11" id="KW-1185">Reference proteome</keyword>
<dbReference type="GO" id="GO:0008234">
    <property type="term" value="F:cysteine-type peptidase activity"/>
    <property type="evidence" value="ECO:0007669"/>
    <property type="project" value="UniProtKB-KW"/>
</dbReference>
<dbReference type="InterPro" id="IPR013128">
    <property type="entry name" value="Peptidase_C1A"/>
</dbReference>
<dbReference type="PROSITE" id="PS00640">
    <property type="entry name" value="THIOL_PROTEASE_ASN"/>
    <property type="match status" value="1"/>
</dbReference>
<dbReference type="PROSITE" id="PS00639">
    <property type="entry name" value="THIOL_PROTEASE_HIS"/>
    <property type="match status" value="1"/>
</dbReference>
<reference evidence="11" key="1">
    <citation type="submission" date="2010-08" db="EMBL/GenBank/DDBJ databases">
        <authorList>
            <consortium name="Caenorhabditis japonica Sequencing Consortium"/>
            <person name="Wilson R.K."/>
        </authorList>
    </citation>
    <scope>NUCLEOTIDE SEQUENCE [LARGE SCALE GENOMIC DNA]</scope>
    <source>
        <strain evidence="11">DF5081</strain>
    </source>
</reference>
<dbReference type="CDD" id="cd02248">
    <property type="entry name" value="Peptidase_C1A"/>
    <property type="match status" value="1"/>
</dbReference>
<dbReference type="InterPro" id="IPR025660">
    <property type="entry name" value="Pept_his_AS"/>
</dbReference>
<keyword evidence="3" id="KW-0378">Hydrolase</keyword>
<dbReference type="InterPro" id="IPR025661">
    <property type="entry name" value="Pept_asp_AS"/>
</dbReference>
<dbReference type="Gene3D" id="3.90.70.10">
    <property type="entry name" value="Cysteine proteinases"/>
    <property type="match status" value="1"/>
</dbReference>
<dbReference type="Pfam" id="PF08246">
    <property type="entry name" value="Inhibitor_I29"/>
    <property type="match status" value="1"/>
</dbReference>
<dbReference type="InterPro" id="IPR000169">
    <property type="entry name" value="Pept_cys_AS"/>
</dbReference>
<dbReference type="InterPro" id="IPR038765">
    <property type="entry name" value="Papain-like_cys_pep_sf"/>
</dbReference>
<keyword evidence="6" id="KW-1015">Disulfide bond</keyword>
<evidence type="ECO:0000259" key="9">
    <source>
        <dbReference type="SMART" id="SM00848"/>
    </source>
</evidence>